<evidence type="ECO:0000256" key="1">
    <source>
        <dbReference type="ARBA" id="ARBA00002738"/>
    </source>
</evidence>
<reference evidence="9 10" key="1">
    <citation type="submission" date="2021-06" db="EMBL/GenBank/DDBJ databases">
        <authorList>
            <person name="Kallberg Y."/>
            <person name="Tangrot J."/>
            <person name="Rosling A."/>
        </authorList>
    </citation>
    <scope>NUCLEOTIDE SEQUENCE [LARGE SCALE GENOMIC DNA]</scope>
    <source>
        <strain evidence="9 10">120-4 pot B 10/14</strain>
    </source>
</reference>
<evidence type="ECO:0000256" key="5">
    <source>
        <dbReference type="ARBA" id="ARBA00015162"/>
    </source>
</evidence>
<dbReference type="Pfam" id="PF14474">
    <property type="entry name" value="RTC4"/>
    <property type="match status" value="1"/>
</dbReference>
<evidence type="ECO:0000256" key="2">
    <source>
        <dbReference type="ARBA" id="ARBA00004123"/>
    </source>
</evidence>
<feature type="domain" description="Restriction of telomere capping protein 4 C-terminal" evidence="8">
    <location>
        <begin position="224"/>
        <end position="287"/>
    </location>
</feature>
<comment type="function">
    <text evidence="1">May be involved in a process influencing telomere capping.</text>
</comment>
<dbReference type="PANTHER" id="PTHR41391">
    <property type="entry name" value="RESTRICTION OF TELOMERE CAPPING PROTEIN 4"/>
    <property type="match status" value="1"/>
</dbReference>
<comment type="caution">
    <text evidence="9">The sequence shown here is derived from an EMBL/GenBank/DDBJ whole genome shotgun (WGS) entry which is preliminary data.</text>
</comment>
<comment type="subcellular location">
    <subcellularLocation>
        <location evidence="3">Cytoplasm</location>
    </subcellularLocation>
    <subcellularLocation>
        <location evidence="2">Nucleus</location>
    </subcellularLocation>
</comment>
<protein>
    <recommendedName>
        <fullName evidence="5">Restriction of telomere capping protein 4</fullName>
    </recommendedName>
</protein>
<evidence type="ECO:0000256" key="3">
    <source>
        <dbReference type="ARBA" id="ARBA00004496"/>
    </source>
</evidence>
<name>A0ABN7V5R2_GIGMA</name>
<dbReference type="EMBL" id="CAJVQB010009511">
    <property type="protein sequence ID" value="CAG8730827.1"/>
    <property type="molecule type" value="Genomic_DNA"/>
</dbReference>
<keyword evidence="10" id="KW-1185">Reference proteome</keyword>
<gene>
    <name evidence="9" type="ORF">GMARGA_LOCUS14382</name>
</gene>
<evidence type="ECO:0000259" key="8">
    <source>
        <dbReference type="Pfam" id="PF14474"/>
    </source>
</evidence>
<evidence type="ECO:0000256" key="6">
    <source>
        <dbReference type="ARBA" id="ARBA00022490"/>
    </source>
</evidence>
<comment type="similarity">
    <text evidence="4">Belongs to the RTC4 family.</text>
</comment>
<dbReference type="InterPro" id="IPR039024">
    <property type="entry name" value="RTC4"/>
</dbReference>
<sequence length="336" mass="39754">MFLWKNNLKSEKIHSINSILLIIRELDHKRIEYDDFEMEYNTSSNKETYIKQKFDKIYVGKTNKSETIANKYKFALFLNHIINFEDFNQKLKYHKPCFQRINDLHEIIGEYILDLPIQFNWFIGTHGTSNIESLTKWFEFEKTCDDKNFKALVLPYPKVDFTNLPDRIEALKDKIEDITRNHDQSYYHQEVIKRINDLGFNNSRSINTQMNINDKIIACIYNRLKSLLNILKELFIISKKIDDHMCYPQNTIDYLFMVLIPKTAMRLIMEDIKCGFDKARKIMEESVAEINSFNSSIFGHREGSASQQRLIICEINSGVWFGNSGLKPLQILIFKL</sequence>
<evidence type="ECO:0000313" key="10">
    <source>
        <dbReference type="Proteomes" id="UP000789901"/>
    </source>
</evidence>
<dbReference type="PANTHER" id="PTHR41391:SF1">
    <property type="entry name" value="RESTRICTION OF TELOMERE CAPPING PROTEIN 4"/>
    <property type="match status" value="1"/>
</dbReference>
<dbReference type="Proteomes" id="UP000789901">
    <property type="component" value="Unassembled WGS sequence"/>
</dbReference>
<proteinExistence type="inferred from homology"/>
<dbReference type="InterPro" id="IPR028094">
    <property type="entry name" value="RTC4_C"/>
</dbReference>
<accession>A0ABN7V5R2</accession>
<organism evidence="9 10">
    <name type="scientific">Gigaspora margarita</name>
    <dbReference type="NCBI Taxonomy" id="4874"/>
    <lineage>
        <taxon>Eukaryota</taxon>
        <taxon>Fungi</taxon>
        <taxon>Fungi incertae sedis</taxon>
        <taxon>Mucoromycota</taxon>
        <taxon>Glomeromycotina</taxon>
        <taxon>Glomeromycetes</taxon>
        <taxon>Diversisporales</taxon>
        <taxon>Gigasporaceae</taxon>
        <taxon>Gigaspora</taxon>
    </lineage>
</organism>
<keyword evidence="7" id="KW-0539">Nucleus</keyword>
<evidence type="ECO:0000256" key="7">
    <source>
        <dbReference type="ARBA" id="ARBA00023242"/>
    </source>
</evidence>
<evidence type="ECO:0000313" key="9">
    <source>
        <dbReference type="EMBL" id="CAG8730827.1"/>
    </source>
</evidence>
<evidence type="ECO:0000256" key="4">
    <source>
        <dbReference type="ARBA" id="ARBA00009461"/>
    </source>
</evidence>
<keyword evidence="6" id="KW-0963">Cytoplasm</keyword>